<proteinExistence type="predicted"/>
<name>A0A7R9D1J9_TIMPO</name>
<reference evidence="1" key="1">
    <citation type="submission" date="2020-11" db="EMBL/GenBank/DDBJ databases">
        <authorList>
            <person name="Tran Van P."/>
        </authorList>
    </citation>
    <scope>NUCLEOTIDE SEQUENCE</scope>
</reference>
<organism evidence="1">
    <name type="scientific">Timema poppense</name>
    <name type="common">Walking stick</name>
    <dbReference type="NCBI Taxonomy" id="170557"/>
    <lineage>
        <taxon>Eukaryota</taxon>
        <taxon>Metazoa</taxon>
        <taxon>Ecdysozoa</taxon>
        <taxon>Arthropoda</taxon>
        <taxon>Hexapoda</taxon>
        <taxon>Insecta</taxon>
        <taxon>Pterygota</taxon>
        <taxon>Neoptera</taxon>
        <taxon>Polyneoptera</taxon>
        <taxon>Phasmatodea</taxon>
        <taxon>Timematodea</taxon>
        <taxon>Timematoidea</taxon>
        <taxon>Timematidae</taxon>
        <taxon>Timema</taxon>
    </lineage>
</organism>
<dbReference type="EMBL" id="OD002503">
    <property type="protein sequence ID" value="CAD7405389.1"/>
    <property type="molecule type" value="Genomic_DNA"/>
</dbReference>
<protein>
    <submittedName>
        <fullName evidence="1">Uncharacterized protein</fullName>
    </submittedName>
</protein>
<evidence type="ECO:0000313" key="1">
    <source>
        <dbReference type="EMBL" id="CAD7405389.1"/>
    </source>
</evidence>
<accession>A0A7R9D1J9</accession>
<dbReference type="AlphaFoldDB" id="A0A7R9D1J9"/>
<gene>
    <name evidence="1" type="ORF">TPSB3V08_LOCUS4957</name>
</gene>
<sequence length="143" mass="16043">MAQFIARTAKDMYQWISSICQLSGRDAKSNLQEEKPSTSVEKDGLLESKIICLLSAKKADLVNTNWMPSSNQKEQIPAMTGNTTRCSILMGLVKEVLLLPEEDGNNVGDTENQRPFKIWRIPYSDGNSYVWMVSDHQGYPSPS</sequence>